<evidence type="ECO:0000256" key="6">
    <source>
        <dbReference type="RuleBase" id="RU003943"/>
    </source>
</evidence>
<evidence type="ECO:0000256" key="3">
    <source>
        <dbReference type="ARBA" id="ARBA00022692"/>
    </source>
</evidence>
<feature type="transmembrane region" description="Helical" evidence="7">
    <location>
        <begin position="46"/>
        <end position="64"/>
    </location>
</feature>
<evidence type="ECO:0000313" key="8">
    <source>
        <dbReference type="EMBL" id="OAM91732.1"/>
    </source>
</evidence>
<gene>
    <name evidence="8" type="ORF">AW736_01445</name>
</gene>
<feature type="transmembrane region" description="Helical" evidence="7">
    <location>
        <begin position="101"/>
        <end position="121"/>
    </location>
</feature>
<keyword evidence="4 7" id="KW-1133">Transmembrane helix</keyword>
<dbReference type="SUPFAM" id="SSF81345">
    <property type="entry name" value="ABC transporter involved in vitamin B12 uptake, BtuC"/>
    <property type="match status" value="1"/>
</dbReference>
<feature type="transmembrane region" description="Helical" evidence="7">
    <location>
        <begin position="227"/>
        <end position="245"/>
    </location>
</feature>
<evidence type="ECO:0000256" key="1">
    <source>
        <dbReference type="ARBA" id="ARBA00004141"/>
    </source>
</evidence>
<name>A0A178IPL7_9BACT</name>
<keyword evidence="5 7" id="KW-0472">Membrane</keyword>
<dbReference type="PANTHER" id="PTHR30477">
    <property type="entry name" value="ABC-TRANSPORTER METAL-BINDING PROTEIN"/>
    <property type="match status" value="1"/>
</dbReference>
<comment type="caution">
    <text evidence="8">The sequence shown here is derived from an EMBL/GenBank/DDBJ whole genome shotgun (WGS) entry which is preliminary data.</text>
</comment>
<feature type="transmembrane region" description="Helical" evidence="7">
    <location>
        <begin position="179"/>
        <end position="197"/>
    </location>
</feature>
<keyword evidence="6" id="KW-0813">Transport</keyword>
<feature type="transmembrane region" description="Helical" evidence="7">
    <location>
        <begin position="20"/>
        <end position="39"/>
    </location>
</feature>
<feature type="transmembrane region" description="Helical" evidence="7">
    <location>
        <begin position="141"/>
        <end position="158"/>
    </location>
</feature>
<evidence type="ECO:0000256" key="5">
    <source>
        <dbReference type="ARBA" id="ARBA00023136"/>
    </source>
</evidence>
<dbReference type="GO" id="GO:0055085">
    <property type="term" value="P:transmembrane transport"/>
    <property type="evidence" value="ECO:0007669"/>
    <property type="project" value="InterPro"/>
</dbReference>
<feature type="transmembrane region" description="Helical" evidence="7">
    <location>
        <begin position="70"/>
        <end position="89"/>
    </location>
</feature>
<reference evidence="8 9" key="1">
    <citation type="submission" date="2016-01" db="EMBL/GenBank/DDBJ databases">
        <title>High potential of lignocellulose degradation of a new Verrucomicrobia species.</title>
        <authorList>
            <person name="Wang Y."/>
            <person name="Shi Y."/>
            <person name="Qiu Z."/>
            <person name="Liu S."/>
            <person name="Yang H."/>
        </authorList>
    </citation>
    <scope>NUCLEOTIDE SEQUENCE [LARGE SCALE GENOMIC DNA]</scope>
    <source>
        <strain evidence="8 9">TSB47</strain>
    </source>
</reference>
<comment type="similarity">
    <text evidence="2 6">Belongs to the ABC-3 integral membrane protein family.</text>
</comment>
<feature type="transmembrane region" description="Helical" evidence="7">
    <location>
        <begin position="203"/>
        <end position="220"/>
    </location>
</feature>
<dbReference type="OrthoDB" id="199005at2"/>
<dbReference type="RefSeq" id="WP_068768501.1">
    <property type="nucleotide sequence ID" value="NZ_CP109796.1"/>
</dbReference>
<dbReference type="InterPro" id="IPR037294">
    <property type="entry name" value="ABC_BtuC-like"/>
</dbReference>
<dbReference type="EMBL" id="LRRQ01000015">
    <property type="protein sequence ID" value="OAM91732.1"/>
    <property type="molecule type" value="Genomic_DNA"/>
</dbReference>
<dbReference type="GO" id="GO:0010043">
    <property type="term" value="P:response to zinc ion"/>
    <property type="evidence" value="ECO:0007669"/>
    <property type="project" value="TreeGrafter"/>
</dbReference>
<evidence type="ECO:0000256" key="4">
    <source>
        <dbReference type="ARBA" id="ARBA00022989"/>
    </source>
</evidence>
<organism evidence="8 9">
    <name type="scientific">Termitidicoccus mucosus</name>
    <dbReference type="NCBI Taxonomy" id="1184151"/>
    <lineage>
        <taxon>Bacteria</taxon>
        <taxon>Pseudomonadati</taxon>
        <taxon>Verrucomicrobiota</taxon>
        <taxon>Opitutia</taxon>
        <taxon>Opitutales</taxon>
        <taxon>Opitutaceae</taxon>
        <taxon>Termitidicoccus</taxon>
    </lineage>
</organism>
<feature type="transmembrane region" description="Helical" evidence="7">
    <location>
        <begin position="251"/>
        <end position="271"/>
    </location>
</feature>
<dbReference type="GO" id="GO:0043190">
    <property type="term" value="C:ATP-binding cassette (ABC) transporter complex"/>
    <property type="evidence" value="ECO:0007669"/>
    <property type="project" value="InterPro"/>
</dbReference>
<dbReference type="InterPro" id="IPR001626">
    <property type="entry name" value="ABC_TroCD"/>
</dbReference>
<keyword evidence="3 6" id="KW-0812">Transmembrane</keyword>
<dbReference type="Gene3D" id="1.10.3470.10">
    <property type="entry name" value="ABC transporter involved in vitamin B12 uptake, BtuC"/>
    <property type="match status" value="1"/>
</dbReference>
<dbReference type="CDD" id="cd06550">
    <property type="entry name" value="TM_ABC_iron-siderophores_like"/>
    <property type="match status" value="1"/>
</dbReference>
<dbReference type="Pfam" id="PF00950">
    <property type="entry name" value="ABC-3"/>
    <property type="match status" value="1"/>
</dbReference>
<dbReference type="AlphaFoldDB" id="A0A178IPL7"/>
<keyword evidence="9" id="KW-1185">Reference proteome</keyword>
<comment type="subcellular location">
    <subcellularLocation>
        <location evidence="6">Cell membrane</location>
        <topology evidence="6">Multi-pass membrane protein</topology>
    </subcellularLocation>
    <subcellularLocation>
        <location evidence="1">Membrane</location>
        <topology evidence="1">Multi-pass membrane protein</topology>
    </subcellularLocation>
</comment>
<sequence length="294" mass="30619">MSLHELLIEPFTYAFMQRGLAAAIVLSFSGGLLGCILMLRRLALMGDALAHSLLPGIALAWLVFGASPVALFAGALIAGLLTALGSAFLSRFTRVKEDAAFGALFLVFFAAGVALISKLPTRLNLSHFLFGNILGAGPDDLRLAVVISAATVALFAVFRRAVLLETFDPVFHRATGGRGGLVHFGFLALTVLNLVAALQTMGVVLALGLFLLPAASAYLWCENFLRLIALSVAIAIAGSTAGILLSYHAGLASGAAIVLCLGAVFIISGLFSPRHGAISRLLHARRGENARPGA</sequence>
<protein>
    <recommendedName>
        <fullName evidence="10">Zinc ABC transporter permease</fullName>
    </recommendedName>
</protein>
<dbReference type="Proteomes" id="UP000078486">
    <property type="component" value="Unassembled WGS sequence"/>
</dbReference>
<dbReference type="PANTHER" id="PTHR30477:SF13">
    <property type="entry name" value="IRON TRANSPORT SYSTEM MEMBRANE PROTEIN HI_0360-RELATED"/>
    <property type="match status" value="1"/>
</dbReference>
<proteinExistence type="inferred from homology"/>
<evidence type="ECO:0000256" key="7">
    <source>
        <dbReference type="SAM" id="Phobius"/>
    </source>
</evidence>
<evidence type="ECO:0000256" key="2">
    <source>
        <dbReference type="ARBA" id="ARBA00008034"/>
    </source>
</evidence>
<evidence type="ECO:0000313" key="9">
    <source>
        <dbReference type="Proteomes" id="UP000078486"/>
    </source>
</evidence>
<accession>A0A178IPL7</accession>
<dbReference type="STRING" id="1184151.AW736_01445"/>
<evidence type="ECO:0008006" key="10">
    <source>
        <dbReference type="Google" id="ProtNLM"/>
    </source>
</evidence>